<dbReference type="AlphaFoldDB" id="A0A7W5DS90"/>
<dbReference type="InterPro" id="IPR044846">
    <property type="entry name" value="GH10"/>
</dbReference>
<dbReference type="InterPro" id="IPR001000">
    <property type="entry name" value="GH10_dom"/>
</dbReference>
<evidence type="ECO:0000256" key="5">
    <source>
        <dbReference type="RuleBase" id="RU361174"/>
    </source>
</evidence>
<protein>
    <recommendedName>
        <fullName evidence="5">Beta-xylanase</fullName>
        <ecNumber evidence="5">3.2.1.8</ecNumber>
    </recommendedName>
</protein>
<dbReference type="RefSeq" id="WP_183413906.1">
    <property type="nucleotide sequence ID" value="NZ_JACHYB010000002.1"/>
</dbReference>
<keyword evidence="2 5" id="KW-0119">Carbohydrate metabolism</keyword>
<dbReference type="SMART" id="SM00633">
    <property type="entry name" value="Glyco_10"/>
    <property type="match status" value="1"/>
</dbReference>
<dbReference type="PANTHER" id="PTHR31490">
    <property type="entry name" value="GLYCOSYL HYDROLASE"/>
    <property type="match status" value="1"/>
</dbReference>
<dbReference type="EMBL" id="JACHYB010000002">
    <property type="protein sequence ID" value="MBB3188122.1"/>
    <property type="molecule type" value="Genomic_DNA"/>
</dbReference>
<dbReference type="PROSITE" id="PS51760">
    <property type="entry name" value="GH10_2"/>
    <property type="match status" value="1"/>
</dbReference>
<dbReference type="GO" id="GO:0031176">
    <property type="term" value="F:endo-1,4-beta-xylanase activity"/>
    <property type="evidence" value="ECO:0007669"/>
    <property type="project" value="UniProtKB-EC"/>
</dbReference>
<feature type="domain" description="GH10" evidence="6">
    <location>
        <begin position="17"/>
        <end position="352"/>
    </location>
</feature>
<dbReference type="EC" id="3.2.1.8" evidence="5"/>
<dbReference type="PANTHER" id="PTHR31490:SF90">
    <property type="entry name" value="ENDO-1,4-BETA-XYLANASE A"/>
    <property type="match status" value="1"/>
</dbReference>
<comment type="catalytic activity">
    <reaction evidence="5">
        <text>Endohydrolysis of (1-&gt;4)-beta-D-xylosidic linkages in xylans.</text>
        <dbReference type="EC" id="3.2.1.8"/>
    </reaction>
</comment>
<evidence type="ECO:0000313" key="8">
    <source>
        <dbReference type="Proteomes" id="UP000544222"/>
    </source>
</evidence>
<dbReference type="Proteomes" id="UP000544222">
    <property type="component" value="Unassembled WGS sequence"/>
</dbReference>
<evidence type="ECO:0000313" key="7">
    <source>
        <dbReference type="EMBL" id="MBB3188122.1"/>
    </source>
</evidence>
<evidence type="ECO:0000256" key="1">
    <source>
        <dbReference type="ARBA" id="ARBA00022801"/>
    </source>
</evidence>
<evidence type="ECO:0000256" key="3">
    <source>
        <dbReference type="ARBA" id="ARBA00023295"/>
    </source>
</evidence>
<dbReference type="InterPro" id="IPR017853">
    <property type="entry name" value="GH"/>
</dbReference>
<evidence type="ECO:0000256" key="2">
    <source>
        <dbReference type="ARBA" id="ARBA00023277"/>
    </source>
</evidence>
<dbReference type="SUPFAM" id="SSF51445">
    <property type="entry name" value="(Trans)glycosidases"/>
    <property type="match status" value="1"/>
</dbReference>
<reference evidence="7 8" key="1">
    <citation type="submission" date="2020-08" db="EMBL/GenBank/DDBJ databases">
        <title>Genomic Encyclopedia of Type Strains, Phase IV (KMG-IV): sequencing the most valuable type-strain genomes for metagenomic binning, comparative biology and taxonomic classification.</title>
        <authorList>
            <person name="Goeker M."/>
        </authorList>
    </citation>
    <scope>NUCLEOTIDE SEQUENCE [LARGE SCALE GENOMIC DNA]</scope>
    <source>
        <strain evidence="7 8">DSM 27471</strain>
    </source>
</reference>
<keyword evidence="3 5" id="KW-0326">Glycosidase</keyword>
<name>A0A7W5DS90_9PORP</name>
<gene>
    <name evidence="7" type="ORF">FHX64_002320</name>
</gene>
<sequence>MKRYISIWVFVFFTVFALNAQSLCGVFAKKYAIGAAVSSWMLKNPAIDSLLRLHFSSLTPDNEMKPEVTEPQEGVFHWKGADEIVAFAQQNHMKVRGHCLVWHQQTPAWFFEDHGKTASKKVLYEHMKEHIFAEVGRYKGKVYAWDVVNEAVADEGANIYRESPWYKIAGKDYIAQAFRYAHEADPHAILFYNDYNVFMPAKRTKIYAMLKELLKEGVPVQGIGIQGHWSFYQPTEKELKETLQLFASLGLQIQITEMDVSAYHWENNERNMKSGEQIEWNDSIANVQAARYAMFFHVFNEFSKVITGVTFWGVTDNTSWLNNFPVRGRKNYPLLFDAQYREKPAFHAVINSQRQ</sequence>
<comment type="caution">
    <text evidence="7">The sequence shown here is derived from an EMBL/GenBank/DDBJ whole genome shotgun (WGS) entry which is preliminary data.</text>
</comment>
<accession>A0A7W5DS90</accession>
<evidence type="ECO:0000256" key="4">
    <source>
        <dbReference type="ARBA" id="ARBA00023326"/>
    </source>
</evidence>
<dbReference type="GO" id="GO:0045493">
    <property type="term" value="P:xylan catabolic process"/>
    <property type="evidence" value="ECO:0007669"/>
    <property type="project" value="UniProtKB-KW"/>
</dbReference>
<keyword evidence="1 5" id="KW-0378">Hydrolase</keyword>
<keyword evidence="8" id="KW-1185">Reference proteome</keyword>
<keyword evidence="7" id="KW-0858">Xylan degradation</keyword>
<dbReference type="PRINTS" id="PR00134">
    <property type="entry name" value="GLHYDRLASE10"/>
</dbReference>
<keyword evidence="4 5" id="KW-0624">Polysaccharide degradation</keyword>
<proteinExistence type="inferred from homology"/>
<evidence type="ECO:0000259" key="6">
    <source>
        <dbReference type="PROSITE" id="PS51760"/>
    </source>
</evidence>
<dbReference type="Gene3D" id="3.20.20.80">
    <property type="entry name" value="Glycosidases"/>
    <property type="match status" value="1"/>
</dbReference>
<organism evidence="7 8">
    <name type="scientific">Microbacter margulisiae</name>
    <dbReference type="NCBI Taxonomy" id="1350067"/>
    <lineage>
        <taxon>Bacteria</taxon>
        <taxon>Pseudomonadati</taxon>
        <taxon>Bacteroidota</taxon>
        <taxon>Bacteroidia</taxon>
        <taxon>Bacteroidales</taxon>
        <taxon>Porphyromonadaceae</taxon>
        <taxon>Microbacter</taxon>
    </lineage>
</organism>
<dbReference type="Pfam" id="PF00331">
    <property type="entry name" value="Glyco_hydro_10"/>
    <property type="match status" value="1"/>
</dbReference>
<comment type="similarity">
    <text evidence="5">Belongs to the glycosyl hydrolase 10 (cellulase F) family.</text>
</comment>